<dbReference type="AlphaFoldDB" id="A0AAU9Q911"/>
<comment type="caution">
    <text evidence="7">The sequence shown here is derived from an EMBL/GenBank/DDBJ whole genome shotgun (WGS) entry which is preliminary data.</text>
</comment>
<evidence type="ECO:0000313" key="7">
    <source>
        <dbReference type="EMBL" id="CAH1535391.1"/>
    </source>
</evidence>
<feature type="transmembrane region" description="Helical" evidence="5">
    <location>
        <begin position="44"/>
        <end position="71"/>
    </location>
</feature>
<comment type="subcellular location">
    <subcellularLocation>
        <location evidence="1">Membrane</location>
        <topology evidence="1">Multi-pass membrane protein</topology>
    </subcellularLocation>
</comment>
<reference evidence="7" key="1">
    <citation type="submission" date="2022-01" db="EMBL/GenBank/DDBJ databases">
        <authorList>
            <person name="Lagorce A."/>
        </authorList>
    </citation>
    <scope>NUCLEOTIDE SEQUENCE</scope>
    <source>
        <strain evidence="7">Th15_F1_D04</strain>
    </source>
</reference>
<protein>
    <recommendedName>
        <fullName evidence="6">O-antigen ligase-related domain-containing protein</fullName>
    </recommendedName>
</protein>
<sequence length="389" mass="44511">MIELYIITFGLIKSFGTVPVDILGVIASLFFFVSLVSQSNNKSILYVLVIFTNSTYCILMVNLAIILIFIVNNIKKGLINKSFFVVILMLIVLLVQTILNYNSFYDALRWGIISISWCLVFCLPLIKDSSFEKQLPLLFIVMVISNFIYISVFSSNTRLSIFAGSENIALIIFSILSAMLIYLRKWYLLTLLVLFFAMSDSRTLLILPIVFVINYLLIKRRLQVSHFIGIFIFLVPLIMFTLSQPESRAYRVIDNIVSLSESNELSDLEKVDSRGYLIVEGVNKISEKPLLGNGVINPDFFKIYDPSVTMATYHNSVIDILVTYGFIGALVFFYMIFMVIKHIRKYYDDTFAIVLVSCLSLSVIQPYIFNMQVMSLIFSMSLLLKNREE</sequence>
<evidence type="ECO:0000256" key="4">
    <source>
        <dbReference type="ARBA" id="ARBA00023136"/>
    </source>
</evidence>
<dbReference type="InterPro" id="IPR007016">
    <property type="entry name" value="O-antigen_ligase-rel_domated"/>
</dbReference>
<evidence type="ECO:0000256" key="5">
    <source>
        <dbReference type="SAM" id="Phobius"/>
    </source>
</evidence>
<feature type="transmembrane region" description="Helical" evidence="5">
    <location>
        <begin position="224"/>
        <end position="242"/>
    </location>
</feature>
<feature type="transmembrane region" description="Helical" evidence="5">
    <location>
        <begin position="107"/>
        <end position="126"/>
    </location>
</feature>
<feature type="transmembrane region" description="Helical" evidence="5">
    <location>
        <begin position="159"/>
        <end position="182"/>
    </location>
</feature>
<feature type="transmembrane region" description="Helical" evidence="5">
    <location>
        <begin position="189"/>
        <end position="218"/>
    </location>
</feature>
<organism evidence="7 8">
    <name type="scientific">Vibrio owensii</name>
    <dbReference type="NCBI Taxonomy" id="696485"/>
    <lineage>
        <taxon>Bacteria</taxon>
        <taxon>Pseudomonadati</taxon>
        <taxon>Pseudomonadota</taxon>
        <taxon>Gammaproteobacteria</taxon>
        <taxon>Vibrionales</taxon>
        <taxon>Vibrionaceae</taxon>
        <taxon>Vibrio</taxon>
    </lineage>
</organism>
<gene>
    <name evidence="7" type="ORF">THF1D04_40173</name>
</gene>
<feature type="transmembrane region" description="Helical" evidence="5">
    <location>
        <begin position="83"/>
        <end position="101"/>
    </location>
</feature>
<evidence type="ECO:0000256" key="1">
    <source>
        <dbReference type="ARBA" id="ARBA00004141"/>
    </source>
</evidence>
<proteinExistence type="predicted"/>
<keyword evidence="4 5" id="KW-0472">Membrane</keyword>
<dbReference type="EMBL" id="CAKMTQ010000034">
    <property type="protein sequence ID" value="CAH1535391.1"/>
    <property type="molecule type" value="Genomic_DNA"/>
</dbReference>
<name>A0AAU9Q911_9VIBR</name>
<feature type="transmembrane region" description="Helical" evidence="5">
    <location>
        <begin position="320"/>
        <end position="340"/>
    </location>
</feature>
<feature type="domain" description="O-antigen ligase-related" evidence="6">
    <location>
        <begin position="189"/>
        <end position="333"/>
    </location>
</feature>
<keyword evidence="2 5" id="KW-0812">Transmembrane</keyword>
<feature type="transmembrane region" description="Helical" evidence="5">
    <location>
        <begin position="135"/>
        <end position="153"/>
    </location>
</feature>
<accession>A0AAU9Q911</accession>
<feature type="transmembrane region" description="Helical" evidence="5">
    <location>
        <begin position="12"/>
        <end position="32"/>
    </location>
</feature>
<dbReference type="GO" id="GO:0016020">
    <property type="term" value="C:membrane"/>
    <property type="evidence" value="ECO:0007669"/>
    <property type="project" value="UniProtKB-SubCell"/>
</dbReference>
<dbReference type="Pfam" id="PF04932">
    <property type="entry name" value="Wzy_C"/>
    <property type="match status" value="1"/>
</dbReference>
<dbReference type="Proteomes" id="UP001295420">
    <property type="component" value="Unassembled WGS sequence"/>
</dbReference>
<dbReference type="RefSeq" id="WP_409931601.1">
    <property type="nucleotide sequence ID" value="NZ_CAKMTQ010000034.1"/>
</dbReference>
<evidence type="ECO:0000259" key="6">
    <source>
        <dbReference type="Pfam" id="PF04932"/>
    </source>
</evidence>
<feature type="transmembrane region" description="Helical" evidence="5">
    <location>
        <begin position="352"/>
        <end position="384"/>
    </location>
</feature>
<keyword evidence="3 5" id="KW-1133">Transmembrane helix</keyword>
<evidence type="ECO:0000256" key="3">
    <source>
        <dbReference type="ARBA" id="ARBA00022989"/>
    </source>
</evidence>
<evidence type="ECO:0000313" key="8">
    <source>
        <dbReference type="Proteomes" id="UP001295420"/>
    </source>
</evidence>
<evidence type="ECO:0000256" key="2">
    <source>
        <dbReference type="ARBA" id="ARBA00022692"/>
    </source>
</evidence>